<accession>A0ACC0CBW8</accession>
<protein>
    <submittedName>
        <fullName evidence="1">Uncharacterized protein</fullName>
    </submittedName>
</protein>
<keyword evidence="2" id="KW-1185">Reference proteome</keyword>
<organism evidence="1 2">
    <name type="scientific">Catharanthus roseus</name>
    <name type="common">Madagascar periwinkle</name>
    <name type="synonym">Vinca rosea</name>
    <dbReference type="NCBI Taxonomy" id="4058"/>
    <lineage>
        <taxon>Eukaryota</taxon>
        <taxon>Viridiplantae</taxon>
        <taxon>Streptophyta</taxon>
        <taxon>Embryophyta</taxon>
        <taxon>Tracheophyta</taxon>
        <taxon>Spermatophyta</taxon>
        <taxon>Magnoliopsida</taxon>
        <taxon>eudicotyledons</taxon>
        <taxon>Gunneridae</taxon>
        <taxon>Pentapetalae</taxon>
        <taxon>asterids</taxon>
        <taxon>lamiids</taxon>
        <taxon>Gentianales</taxon>
        <taxon>Apocynaceae</taxon>
        <taxon>Rauvolfioideae</taxon>
        <taxon>Vinceae</taxon>
        <taxon>Catharanthinae</taxon>
        <taxon>Catharanthus</taxon>
    </lineage>
</organism>
<proteinExistence type="predicted"/>
<gene>
    <name evidence="1" type="ORF">M9H77_03643</name>
</gene>
<comment type="caution">
    <text evidence="1">The sequence shown here is derived from an EMBL/GenBank/DDBJ whole genome shotgun (WGS) entry which is preliminary data.</text>
</comment>
<name>A0ACC0CBW8_CATRO</name>
<evidence type="ECO:0000313" key="1">
    <source>
        <dbReference type="EMBL" id="KAI5682415.1"/>
    </source>
</evidence>
<evidence type="ECO:0000313" key="2">
    <source>
        <dbReference type="Proteomes" id="UP001060085"/>
    </source>
</evidence>
<sequence>MALRYSLNSRLPAPSNGVDRRTLAPRPGAGYQKRQRRDDYIYIVDRSGRIHKFLIYLLLLSLLILLVWSLRFSLLLSRVGFVCLTNLIHHYLINHLHSLLTTTHSHLLITHMSHLVLLVITSFPYSTLVRGADIDVQEDDFQDGVEHVDGEEEEDMDMVGGGMVAEVRPLSSGSRPGKGKGVGFLRDTTRSVMGFTLASISLAVVILNVGFHRHLFKLLVMVQSFLWILEHHVLKNLWRCSRMASGAAGQASCADARDLRRYYSLLHVCILIYLID</sequence>
<dbReference type="Proteomes" id="UP001060085">
    <property type="component" value="Linkage Group LG01"/>
</dbReference>
<dbReference type="EMBL" id="CM044701">
    <property type="protein sequence ID" value="KAI5682415.1"/>
    <property type="molecule type" value="Genomic_DNA"/>
</dbReference>
<reference evidence="2" key="1">
    <citation type="journal article" date="2023" name="Nat. Plants">
        <title>Single-cell RNA sequencing provides a high-resolution roadmap for understanding the multicellular compartmentation of specialized metabolism.</title>
        <authorList>
            <person name="Sun S."/>
            <person name="Shen X."/>
            <person name="Li Y."/>
            <person name="Li Y."/>
            <person name="Wang S."/>
            <person name="Li R."/>
            <person name="Zhang H."/>
            <person name="Shen G."/>
            <person name="Guo B."/>
            <person name="Wei J."/>
            <person name="Xu J."/>
            <person name="St-Pierre B."/>
            <person name="Chen S."/>
            <person name="Sun C."/>
        </authorList>
    </citation>
    <scope>NUCLEOTIDE SEQUENCE [LARGE SCALE GENOMIC DNA]</scope>
</reference>